<organism evidence="1 2">
    <name type="scientific">Aciduliprofundum boonei (strain DSM 19572 / T469)</name>
    <dbReference type="NCBI Taxonomy" id="439481"/>
    <lineage>
        <taxon>Archaea</taxon>
        <taxon>Methanobacteriati</taxon>
        <taxon>Thermoplasmatota</taxon>
        <taxon>DHVE2 group</taxon>
        <taxon>Candidatus Aciduliprofundum</taxon>
    </lineage>
</organism>
<dbReference type="AlphaFoldDB" id="B5ICJ8"/>
<reference evidence="1" key="1">
    <citation type="submission" date="2010-02" db="EMBL/GenBank/DDBJ databases">
        <title>Complete sequence of Aciduliprofundum boonei T469.</title>
        <authorList>
            <consortium name="US DOE Joint Genome Institute"/>
            <person name="Lucas S."/>
            <person name="Copeland A."/>
            <person name="Lapidus A."/>
            <person name="Cheng J.-F."/>
            <person name="Bruce D."/>
            <person name="Goodwin L."/>
            <person name="Pitluck S."/>
            <person name="Saunders E."/>
            <person name="Detter J.C."/>
            <person name="Han C."/>
            <person name="Tapia R."/>
            <person name="Land M."/>
            <person name="Hauser L."/>
            <person name="Kyrpides N."/>
            <person name="Mikhailova N."/>
            <person name="Flores G."/>
            <person name="Reysenbach A.-L."/>
            <person name="Woyke T."/>
        </authorList>
    </citation>
    <scope>NUCLEOTIDE SEQUENCE</scope>
    <source>
        <strain evidence="1">T469</strain>
    </source>
</reference>
<dbReference type="InterPro" id="IPR005501">
    <property type="entry name" value="LamB/YcsF/PxpA-like"/>
</dbReference>
<dbReference type="STRING" id="439481.Aboo_1269"/>
<evidence type="ECO:0000313" key="2">
    <source>
        <dbReference type="Proteomes" id="UP000001400"/>
    </source>
</evidence>
<dbReference type="CDD" id="cd10787">
    <property type="entry name" value="LamB_YcsF_like"/>
    <property type="match status" value="1"/>
</dbReference>
<dbReference type="HOGENOM" id="CLU_069535_0_0_2"/>
<protein>
    <submittedName>
        <fullName evidence="1">LamB/YcsF family protein</fullName>
    </submittedName>
</protein>
<evidence type="ECO:0000313" key="1">
    <source>
        <dbReference type="EMBL" id="ADD09077.1"/>
    </source>
</evidence>
<dbReference type="NCBIfam" id="NF003816">
    <property type="entry name" value="PRK05406.1-5"/>
    <property type="match status" value="1"/>
</dbReference>
<dbReference type="Proteomes" id="UP000001400">
    <property type="component" value="Chromosome"/>
</dbReference>
<dbReference type="eggNOG" id="arCOG05810">
    <property type="taxonomic scope" value="Archaea"/>
</dbReference>
<dbReference type="Pfam" id="PF03746">
    <property type="entry name" value="LamB_YcsF"/>
    <property type="match status" value="1"/>
</dbReference>
<dbReference type="PANTHER" id="PTHR30292">
    <property type="entry name" value="UNCHARACTERIZED PROTEIN YBGL-RELATED"/>
    <property type="match status" value="1"/>
</dbReference>
<dbReference type="SUPFAM" id="SSF88713">
    <property type="entry name" value="Glycoside hydrolase/deacetylase"/>
    <property type="match status" value="1"/>
</dbReference>
<gene>
    <name evidence="1" type="ordered locus">Aboo_1269</name>
</gene>
<dbReference type="GeneID" id="8828231"/>
<dbReference type="GO" id="GO:0005975">
    <property type="term" value="P:carbohydrate metabolic process"/>
    <property type="evidence" value="ECO:0007669"/>
    <property type="project" value="InterPro"/>
</dbReference>
<dbReference type="EMBL" id="CP001941">
    <property type="protein sequence ID" value="ADD09077.1"/>
    <property type="molecule type" value="Genomic_DNA"/>
</dbReference>
<dbReference type="InterPro" id="IPR011330">
    <property type="entry name" value="Glyco_hydro/deAcase_b/a-brl"/>
</dbReference>
<dbReference type="KEGG" id="abi:Aboo_1269"/>
<dbReference type="PANTHER" id="PTHR30292:SF0">
    <property type="entry name" value="5-OXOPROLINASE SUBUNIT A"/>
    <property type="match status" value="1"/>
</dbReference>
<dbReference type="NCBIfam" id="NF003814">
    <property type="entry name" value="PRK05406.1-3"/>
    <property type="match status" value="1"/>
</dbReference>
<dbReference type="Gene3D" id="3.20.20.370">
    <property type="entry name" value="Glycoside hydrolase/deacetylase"/>
    <property type="match status" value="1"/>
</dbReference>
<dbReference type="HAMAP" id="MF_00691">
    <property type="entry name" value="PxpA"/>
    <property type="match status" value="1"/>
</dbReference>
<sequence length="255" mass="28517">MKVDLNADLGESFSIYKIGNDTEIMNYITSANIACGWHGGDPIVMRETVKWAKEKNVAIGAHPSYPDRLGFGRRYMKISSDEAKNYVIYQIGALYGFVKAESLKIQHVKPHGALYNAMVRDEDLARGIIEGILEFDKELIFVGPSNSKIMDIAEDMGLRVAHEVFADRAYNSDGTLVPRGRPRAVIEDKEEIARRVISIVKDGGVKAIDGKWVELRADTICIHGDNPNAVEIVKYLRRVLDKECIDVVSMGEFIK</sequence>
<keyword evidence="2" id="KW-1185">Reference proteome</keyword>
<proteinExistence type="inferred from homology"/>
<dbReference type="OrthoDB" id="84497at2157"/>
<dbReference type="RefSeq" id="WP_008083969.1">
    <property type="nucleotide sequence ID" value="NC_013926.1"/>
</dbReference>
<name>B5ICJ8_ACIB4</name>
<accession>B5ICJ8</accession>